<accession>A0A085NC81</accession>
<organism evidence="2">
    <name type="scientific">Trichuris suis</name>
    <name type="common">pig whipworm</name>
    <dbReference type="NCBI Taxonomy" id="68888"/>
    <lineage>
        <taxon>Eukaryota</taxon>
        <taxon>Metazoa</taxon>
        <taxon>Ecdysozoa</taxon>
        <taxon>Nematoda</taxon>
        <taxon>Enoplea</taxon>
        <taxon>Dorylaimia</taxon>
        <taxon>Trichinellida</taxon>
        <taxon>Trichuridae</taxon>
        <taxon>Trichuris</taxon>
    </lineage>
</organism>
<keyword evidence="3" id="KW-1185">Reference proteome</keyword>
<evidence type="ECO:0000313" key="3">
    <source>
        <dbReference type="Proteomes" id="UP000030764"/>
    </source>
</evidence>
<dbReference type="Proteomes" id="UP000030764">
    <property type="component" value="Unassembled WGS sequence"/>
</dbReference>
<name>A0A085NC81_9BILA</name>
<reference evidence="2 3" key="1">
    <citation type="journal article" date="2014" name="Nat. Genet.">
        <title>Genome and transcriptome of the porcine whipworm Trichuris suis.</title>
        <authorList>
            <person name="Jex A.R."/>
            <person name="Nejsum P."/>
            <person name="Schwarz E.M."/>
            <person name="Hu L."/>
            <person name="Young N.D."/>
            <person name="Hall R.S."/>
            <person name="Korhonen P.K."/>
            <person name="Liao S."/>
            <person name="Thamsborg S."/>
            <person name="Xia J."/>
            <person name="Xu P."/>
            <person name="Wang S."/>
            <person name="Scheerlinck J.P."/>
            <person name="Hofmann A."/>
            <person name="Sternberg P.W."/>
            <person name="Wang J."/>
            <person name="Gasser R.B."/>
        </authorList>
    </citation>
    <scope>NUCLEOTIDE SEQUENCE [LARGE SCALE GENOMIC DNA]</scope>
    <source>
        <strain evidence="2">DCEP-RM93F</strain>
        <strain evidence="1">DCEP-RM93M</strain>
    </source>
</reference>
<dbReference type="Proteomes" id="UP000030758">
    <property type="component" value="Unassembled WGS sequence"/>
</dbReference>
<sequence length="144" mass="15897">MMTAAAQRAPLGAVDFFGPNYSTPSRRHLSKVYYEKGACAYVEANCGRLGIGCFVVGEPQPYDEHFVIFAVTAAAAIHHVRSFRDDSVFAMPFRTCSTTMRQLWAVCTARVESSARDLDQWASLYNGNPILSAKGLIRWHTSSA</sequence>
<dbReference type="AlphaFoldDB" id="A0A085NC81"/>
<dbReference type="EMBL" id="KL367518">
    <property type="protein sequence ID" value="KFD67077.1"/>
    <property type="molecule type" value="Genomic_DNA"/>
</dbReference>
<evidence type="ECO:0000313" key="2">
    <source>
        <dbReference type="EMBL" id="KFD67077.1"/>
    </source>
</evidence>
<dbReference type="EMBL" id="KL363236">
    <property type="protein sequence ID" value="KFD51695.1"/>
    <property type="molecule type" value="Genomic_DNA"/>
</dbReference>
<evidence type="ECO:0000313" key="1">
    <source>
        <dbReference type="EMBL" id="KFD51695.1"/>
    </source>
</evidence>
<proteinExistence type="predicted"/>
<gene>
    <name evidence="1" type="ORF">M513_07391</name>
    <name evidence="2" type="ORF">M514_07391</name>
</gene>
<protein>
    <submittedName>
        <fullName evidence="2">Uncharacterized protein</fullName>
    </submittedName>
</protein>